<dbReference type="CDD" id="cd02553">
    <property type="entry name" value="PseudoU_synth_RsuA"/>
    <property type="match status" value="1"/>
</dbReference>
<keyword evidence="3 5" id="KW-0413">Isomerase</keyword>
<dbReference type="InterPro" id="IPR020103">
    <property type="entry name" value="PsdUridine_synth_cat_dom_sf"/>
</dbReference>
<dbReference type="CDD" id="cd00165">
    <property type="entry name" value="S4"/>
    <property type="match status" value="1"/>
</dbReference>
<dbReference type="PANTHER" id="PTHR47683:SF4">
    <property type="entry name" value="PSEUDOURIDINE SYNTHASE"/>
    <property type="match status" value="1"/>
</dbReference>
<evidence type="ECO:0000313" key="7">
    <source>
        <dbReference type="EMBL" id="KXB58746.1"/>
    </source>
</evidence>
<dbReference type="SUPFAM" id="SSF55120">
    <property type="entry name" value="Pseudouridine synthase"/>
    <property type="match status" value="1"/>
</dbReference>
<evidence type="ECO:0000256" key="3">
    <source>
        <dbReference type="ARBA" id="ARBA00023235"/>
    </source>
</evidence>
<evidence type="ECO:0000256" key="5">
    <source>
        <dbReference type="RuleBase" id="RU003887"/>
    </source>
</evidence>
<dbReference type="Pfam" id="PF00849">
    <property type="entry name" value="PseudoU_synth_2"/>
    <property type="match status" value="1"/>
</dbReference>
<dbReference type="EC" id="5.4.99.-" evidence="5"/>
<keyword evidence="8" id="KW-1185">Reference proteome</keyword>
<dbReference type="Proteomes" id="UP000070467">
    <property type="component" value="Unassembled WGS sequence"/>
</dbReference>
<keyword evidence="2 4" id="KW-0694">RNA-binding</keyword>
<dbReference type="InterPro" id="IPR020094">
    <property type="entry name" value="TruA/RsuA/RluB/E/F_N"/>
</dbReference>
<evidence type="ECO:0000259" key="6">
    <source>
        <dbReference type="Pfam" id="PF00849"/>
    </source>
</evidence>
<protein>
    <recommendedName>
        <fullName evidence="5">Pseudouridine synthase</fullName>
        <ecNumber evidence="5">5.4.99.-</ecNumber>
    </recommendedName>
</protein>
<dbReference type="Gene3D" id="3.30.70.580">
    <property type="entry name" value="Pseudouridine synthase I, catalytic domain, N-terminal subdomain"/>
    <property type="match status" value="1"/>
</dbReference>
<proteinExistence type="inferred from homology"/>
<evidence type="ECO:0000256" key="4">
    <source>
        <dbReference type="PROSITE-ProRule" id="PRU00182"/>
    </source>
</evidence>
<dbReference type="InterPro" id="IPR018496">
    <property type="entry name" value="PsdUridine_synth_RsuA/RluB_CS"/>
</dbReference>
<feature type="domain" description="Pseudouridine synthase RsuA/RluA-like" evidence="6">
    <location>
        <begin position="61"/>
        <end position="193"/>
    </location>
</feature>
<dbReference type="NCBIfam" id="TIGR00093">
    <property type="entry name" value="pseudouridine synthase"/>
    <property type="match status" value="1"/>
</dbReference>
<dbReference type="PROSITE" id="PS50889">
    <property type="entry name" value="S4"/>
    <property type="match status" value="1"/>
</dbReference>
<dbReference type="SUPFAM" id="SSF55174">
    <property type="entry name" value="Alpha-L RNA-binding motif"/>
    <property type="match status" value="1"/>
</dbReference>
<dbReference type="Gene3D" id="3.30.70.1560">
    <property type="entry name" value="Alpha-L RNA-binding motif"/>
    <property type="match status" value="1"/>
</dbReference>
<name>A0ABR5TN14_9BACL</name>
<dbReference type="Gene3D" id="3.10.290.10">
    <property type="entry name" value="RNA-binding S4 domain"/>
    <property type="match status" value="1"/>
</dbReference>
<dbReference type="PROSITE" id="PS01149">
    <property type="entry name" value="PSI_RSU"/>
    <property type="match status" value="1"/>
</dbReference>
<evidence type="ECO:0000256" key="1">
    <source>
        <dbReference type="ARBA" id="ARBA00008348"/>
    </source>
</evidence>
<gene>
    <name evidence="7" type="ORF">HMPREF1871_00235</name>
</gene>
<dbReference type="PANTHER" id="PTHR47683">
    <property type="entry name" value="PSEUDOURIDINE SYNTHASE FAMILY PROTEIN-RELATED"/>
    <property type="match status" value="1"/>
</dbReference>
<comment type="similarity">
    <text evidence="1 5">Belongs to the pseudouridine synthase RsuA family.</text>
</comment>
<evidence type="ECO:0000256" key="2">
    <source>
        <dbReference type="ARBA" id="ARBA00022884"/>
    </source>
</evidence>
<evidence type="ECO:0000313" key="8">
    <source>
        <dbReference type="Proteomes" id="UP000070467"/>
    </source>
</evidence>
<dbReference type="InterPro" id="IPR036986">
    <property type="entry name" value="S4_RNA-bd_sf"/>
</dbReference>
<dbReference type="InterPro" id="IPR042092">
    <property type="entry name" value="PsdUridine_s_RsuA/RluB/E/F_cat"/>
</dbReference>
<organism evidence="7 8">
    <name type="scientific">Gemelliphila asaccharolytica</name>
    <dbReference type="NCBI Taxonomy" id="502393"/>
    <lineage>
        <taxon>Bacteria</taxon>
        <taxon>Bacillati</taxon>
        <taxon>Bacillota</taxon>
        <taxon>Bacilli</taxon>
        <taxon>Bacillales</taxon>
        <taxon>Gemellaceae</taxon>
        <taxon>Gemelliphila</taxon>
    </lineage>
</organism>
<dbReference type="EMBL" id="LSDB01000006">
    <property type="protein sequence ID" value="KXB58746.1"/>
    <property type="molecule type" value="Genomic_DNA"/>
</dbReference>
<dbReference type="InterPro" id="IPR006145">
    <property type="entry name" value="PsdUridine_synth_RsuA/RluA"/>
</dbReference>
<comment type="caution">
    <text evidence="7">The sequence shown here is derived from an EMBL/GenBank/DDBJ whole genome shotgun (WGS) entry which is preliminary data.</text>
</comment>
<accession>A0ABR5TN14</accession>
<sequence length="241" mass="28110">MRLDKYICSCTDYTRSKVKKLIKKGIIVNEFLVRNADYKINEKEDIVKIGEKVLNYKKYIYLMLNKEAGVITATFDKKEKVVLDYLDEKEKIFSPFPVGRLDKDTEGLILLTNDGILAHNILSPKKDIKKKYYVEVNGELTFNHVEIFEKGIKLKDFKCKSAKLEIIRSDKHESKAYITISEGKFHQIKRMINSIRLNVTYLKRISIGTLVLDKNLALGKYRHLNEIELKKLKEEVIIYGN</sequence>
<dbReference type="InterPro" id="IPR000748">
    <property type="entry name" value="PsdUridine_synth_RsuA/RluB/E/F"/>
</dbReference>
<dbReference type="RefSeq" id="WP_066128895.1">
    <property type="nucleotide sequence ID" value="NZ_KQ959859.1"/>
</dbReference>
<dbReference type="InterPro" id="IPR050343">
    <property type="entry name" value="RsuA_PseudoU_synthase"/>
</dbReference>
<reference evidence="7 8" key="1">
    <citation type="submission" date="2016-01" db="EMBL/GenBank/DDBJ databases">
        <authorList>
            <person name="Mitreva M."/>
            <person name="Pepin K.H."/>
            <person name="Mihindukulasuriya K.A."/>
            <person name="Fulton R."/>
            <person name="Fronick C."/>
            <person name="O'Laughlin M."/>
            <person name="Miner T."/>
            <person name="Herter B."/>
            <person name="Rosa B.A."/>
            <person name="Cordes M."/>
            <person name="Tomlinson C."/>
            <person name="Wollam A."/>
            <person name="Palsikar V.B."/>
            <person name="Mardis E.R."/>
            <person name="Wilson R.K."/>
        </authorList>
    </citation>
    <scope>NUCLEOTIDE SEQUENCE [LARGE SCALE GENOMIC DNA]</scope>
    <source>
        <strain evidence="7 8">KA00071</strain>
    </source>
</reference>